<organism evidence="1 2">
    <name type="scientific">Cellulomonas fulva</name>
    <dbReference type="NCBI Taxonomy" id="2835530"/>
    <lineage>
        <taxon>Bacteria</taxon>
        <taxon>Bacillati</taxon>
        <taxon>Actinomycetota</taxon>
        <taxon>Actinomycetes</taxon>
        <taxon>Micrococcales</taxon>
        <taxon>Cellulomonadaceae</taxon>
        <taxon>Cellulomonas</taxon>
    </lineage>
</organism>
<dbReference type="Proteomes" id="UP000722125">
    <property type="component" value="Unassembled WGS sequence"/>
</dbReference>
<accession>A0ABS5TZC4</accession>
<evidence type="ECO:0000313" key="2">
    <source>
        <dbReference type="Proteomes" id="UP000722125"/>
    </source>
</evidence>
<dbReference type="RefSeq" id="WP_214349651.1">
    <property type="nucleotide sequence ID" value="NZ_JAHBOH010000001.1"/>
</dbReference>
<reference evidence="1 2" key="1">
    <citation type="submission" date="2021-05" db="EMBL/GenBank/DDBJ databases">
        <title>Description of Cellulomonas sp. DKR-3 sp. nov.</title>
        <authorList>
            <person name="Dahal R.H."/>
            <person name="Chaudhary D.K."/>
        </authorList>
    </citation>
    <scope>NUCLEOTIDE SEQUENCE [LARGE SCALE GENOMIC DNA]</scope>
    <source>
        <strain evidence="1 2">DKR-3</strain>
    </source>
</reference>
<keyword evidence="2" id="KW-1185">Reference proteome</keyword>
<protein>
    <recommendedName>
        <fullName evidence="3">Lipocalin-like domain-containing protein</fullName>
    </recommendedName>
</protein>
<evidence type="ECO:0000313" key="1">
    <source>
        <dbReference type="EMBL" id="MBT0994510.1"/>
    </source>
</evidence>
<proteinExistence type="predicted"/>
<name>A0ABS5TZC4_9CELL</name>
<gene>
    <name evidence="1" type="ORF">KIN34_09445</name>
</gene>
<comment type="caution">
    <text evidence="1">The sequence shown here is derived from an EMBL/GenBank/DDBJ whole genome shotgun (WGS) entry which is preliminary data.</text>
</comment>
<dbReference type="EMBL" id="JAHBOH010000001">
    <property type="protein sequence ID" value="MBT0994510.1"/>
    <property type="molecule type" value="Genomic_DNA"/>
</dbReference>
<evidence type="ECO:0008006" key="3">
    <source>
        <dbReference type="Google" id="ProtNLM"/>
    </source>
</evidence>
<sequence length="54" mass="5674">MDSSGVIARSGQTCTVTGVWQVVSRPSATARVPAGAVMPADHGHAVTWRLVRRS</sequence>